<evidence type="ECO:0000313" key="8">
    <source>
        <dbReference type="EMBL" id="TSE32847.1"/>
    </source>
</evidence>
<keyword evidence="2" id="KW-0997">Cell inner membrane</keyword>
<dbReference type="Gene3D" id="2.60.450.10">
    <property type="entry name" value="Lipopolysaccharide (LPS) transport protein A like domain"/>
    <property type="match status" value="1"/>
</dbReference>
<feature type="compositionally biased region" description="Low complexity" evidence="6">
    <location>
        <begin position="1"/>
        <end position="19"/>
    </location>
</feature>
<dbReference type="Pfam" id="PF06835">
    <property type="entry name" value="LptC"/>
    <property type="match status" value="1"/>
</dbReference>
<dbReference type="PANTHER" id="PTHR37481">
    <property type="entry name" value="LIPOPOLYSACCHARIDE EXPORT SYSTEM PROTEIN LPTC"/>
    <property type="match status" value="1"/>
</dbReference>
<dbReference type="InterPro" id="IPR010664">
    <property type="entry name" value="LipoPS_assembly_LptC-rel"/>
</dbReference>
<evidence type="ECO:0000256" key="3">
    <source>
        <dbReference type="ARBA" id="ARBA00022692"/>
    </source>
</evidence>
<evidence type="ECO:0000256" key="6">
    <source>
        <dbReference type="SAM" id="MobiDB-lite"/>
    </source>
</evidence>
<dbReference type="GO" id="GO:0030288">
    <property type="term" value="C:outer membrane-bounded periplasmic space"/>
    <property type="evidence" value="ECO:0007669"/>
    <property type="project" value="TreeGrafter"/>
</dbReference>
<evidence type="ECO:0000256" key="2">
    <source>
        <dbReference type="ARBA" id="ARBA00022519"/>
    </source>
</evidence>
<dbReference type="InterPro" id="IPR026265">
    <property type="entry name" value="LptC"/>
</dbReference>
<keyword evidence="4 7" id="KW-1133">Transmembrane helix</keyword>
<dbReference type="OrthoDB" id="5298112at2"/>
<evidence type="ECO:0000256" key="4">
    <source>
        <dbReference type="ARBA" id="ARBA00022989"/>
    </source>
</evidence>
<comment type="caution">
    <text evidence="8">The sequence shown here is derived from an EMBL/GenBank/DDBJ whole genome shotgun (WGS) entry which is preliminary data.</text>
</comment>
<dbReference type="NCBIfam" id="TIGR04409">
    <property type="entry name" value="LptC_YrbK"/>
    <property type="match status" value="1"/>
</dbReference>
<dbReference type="InterPro" id="IPR052363">
    <property type="entry name" value="LPS_export_LptC"/>
</dbReference>
<gene>
    <name evidence="8" type="primary">lptC</name>
    <name evidence="8" type="ORF">Ttaiw_00955</name>
</gene>
<dbReference type="PANTHER" id="PTHR37481:SF1">
    <property type="entry name" value="LIPOPOLYSACCHARIDE EXPORT SYSTEM PROTEIN LPTC"/>
    <property type="match status" value="1"/>
</dbReference>
<keyword evidence="5 7" id="KW-0472">Membrane</keyword>
<reference evidence="8 9" key="1">
    <citation type="submission" date="2019-07" db="EMBL/GenBank/DDBJ databases">
        <title>Tepidimonas taiwanensis I1-1 draft genome.</title>
        <authorList>
            <person name="Da Costa M.S."/>
            <person name="Froufe H.J.C."/>
            <person name="Egas C."/>
            <person name="Albuquerque L."/>
        </authorList>
    </citation>
    <scope>NUCLEOTIDE SEQUENCE [LARGE SCALE GENOMIC DNA]</scope>
    <source>
        <strain evidence="8 9">I1-1</strain>
    </source>
</reference>
<sequence length="225" mass="24756">MTVGASPAAAGPASAARPTTPRRRWHGLWDRVSLYLPVLLMGALAAISYGIVRQLPPLPAAPDAPVTPGVPDYRLEDFVLRRYDAAGQLESTLRGKALAHYPDRAVLLVQEADLERWARADGHRLWARARVLQTDDARTVVHLRGDVRVVREALAGTPQTKTTPRLTFEGQALTWHETQRLLESDQPVRVTRGADVLTGDRLRYDEARGVADVTGRVRATLAARP</sequence>
<dbReference type="Proteomes" id="UP000317763">
    <property type="component" value="Unassembled WGS sequence"/>
</dbReference>
<dbReference type="EMBL" id="VJOM01000007">
    <property type="protein sequence ID" value="TSE32847.1"/>
    <property type="molecule type" value="Genomic_DNA"/>
</dbReference>
<accession>A0A554XAJ4</accession>
<protein>
    <submittedName>
        <fullName evidence="8">Lipopolysaccharide export system protein LptC</fullName>
    </submittedName>
</protein>
<dbReference type="GO" id="GO:0005886">
    <property type="term" value="C:plasma membrane"/>
    <property type="evidence" value="ECO:0007669"/>
    <property type="project" value="InterPro"/>
</dbReference>
<proteinExistence type="predicted"/>
<feature type="region of interest" description="Disordered" evidence="6">
    <location>
        <begin position="1"/>
        <end position="20"/>
    </location>
</feature>
<evidence type="ECO:0000256" key="7">
    <source>
        <dbReference type="SAM" id="Phobius"/>
    </source>
</evidence>
<evidence type="ECO:0000256" key="5">
    <source>
        <dbReference type="ARBA" id="ARBA00023136"/>
    </source>
</evidence>
<dbReference type="STRING" id="307486.GCA_000807215_00829"/>
<keyword evidence="9" id="KW-1185">Reference proteome</keyword>
<dbReference type="RefSeq" id="WP_143897670.1">
    <property type="nucleotide sequence ID" value="NZ_CP083911.1"/>
</dbReference>
<name>A0A554XAJ4_9BURK</name>
<keyword evidence="3 7" id="KW-0812">Transmembrane</keyword>
<dbReference type="GO" id="GO:0017089">
    <property type="term" value="F:glycolipid transfer activity"/>
    <property type="evidence" value="ECO:0007669"/>
    <property type="project" value="TreeGrafter"/>
</dbReference>
<dbReference type="AlphaFoldDB" id="A0A554XAJ4"/>
<feature type="transmembrane region" description="Helical" evidence="7">
    <location>
        <begin position="34"/>
        <end position="52"/>
    </location>
</feature>
<keyword evidence="1" id="KW-1003">Cell membrane</keyword>
<dbReference type="GO" id="GO:0015221">
    <property type="term" value="F:lipopolysaccharide transmembrane transporter activity"/>
    <property type="evidence" value="ECO:0007669"/>
    <property type="project" value="InterPro"/>
</dbReference>
<evidence type="ECO:0000313" key="9">
    <source>
        <dbReference type="Proteomes" id="UP000317763"/>
    </source>
</evidence>
<organism evidence="8 9">
    <name type="scientific">Tepidimonas taiwanensis</name>
    <dbReference type="NCBI Taxonomy" id="307486"/>
    <lineage>
        <taxon>Bacteria</taxon>
        <taxon>Pseudomonadati</taxon>
        <taxon>Pseudomonadota</taxon>
        <taxon>Betaproteobacteria</taxon>
        <taxon>Burkholderiales</taxon>
        <taxon>Tepidimonas</taxon>
    </lineage>
</organism>
<evidence type="ECO:0000256" key="1">
    <source>
        <dbReference type="ARBA" id="ARBA00022475"/>
    </source>
</evidence>